<sequence length="74" mass="8095">MVQSAQVPDQFISGPNMQMVGVGQLHLTVGRFQVLRIHSAFDGRLSSDIHKYRSLDGAVHGFEASAAGFSLFFE</sequence>
<organism evidence="1">
    <name type="scientific">bioreactor metagenome</name>
    <dbReference type="NCBI Taxonomy" id="1076179"/>
    <lineage>
        <taxon>unclassified sequences</taxon>
        <taxon>metagenomes</taxon>
        <taxon>ecological metagenomes</taxon>
    </lineage>
</organism>
<gene>
    <name evidence="1" type="ORF">SDC9_181966</name>
</gene>
<evidence type="ECO:0000313" key="1">
    <source>
        <dbReference type="EMBL" id="MPN34472.1"/>
    </source>
</evidence>
<name>A0A645H7X6_9ZZZZ</name>
<dbReference type="EMBL" id="VSSQ01087535">
    <property type="protein sequence ID" value="MPN34472.1"/>
    <property type="molecule type" value="Genomic_DNA"/>
</dbReference>
<proteinExistence type="predicted"/>
<reference evidence="1" key="1">
    <citation type="submission" date="2019-08" db="EMBL/GenBank/DDBJ databases">
        <authorList>
            <person name="Kucharzyk K."/>
            <person name="Murdoch R.W."/>
            <person name="Higgins S."/>
            <person name="Loffler F."/>
        </authorList>
    </citation>
    <scope>NUCLEOTIDE SEQUENCE</scope>
</reference>
<dbReference type="AlphaFoldDB" id="A0A645H7X6"/>
<comment type="caution">
    <text evidence="1">The sequence shown here is derived from an EMBL/GenBank/DDBJ whole genome shotgun (WGS) entry which is preliminary data.</text>
</comment>
<accession>A0A645H7X6</accession>
<protein>
    <submittedName>
        <fullName evidence="1">Uncharacterized protein</fullName>
    </submittedName>
</protein>